<evidence type="ECO:0000256" key="6">
    <source>
        <dbReference type="SAM" id="SignalP"/>
    </source>
</evidence>
<name>A0A0F7K2H2_9GAMM</name>
<accession>A0A0F7K2H2</accession>
<keyword evidence="5" id="KW-0862">Zinc</keyword>
<gene>
    <name evidence="7" type="ORF">AAY24_14795</name>
</gene>
<dbReference type="GO" id="GO:0046872">
    <property type="term" value="F:metal ion binding"/>
    <property type="evidence" value="ECO:0007669"/>
    <property type="project" value="InterPro"/>
</dbReference>
<evidence type="ECO:0000256" key="1">
    <source>
        <dbReference type="ARBA" id="ARBA00011028"/>
    </source>
</evidence>
<dbReference type="RefSeq" id="WP_046860335.1">
    <property type="nucleotide sequence ID" value="NZ_CP011412.1"/>
</dbReference>
<dbReference type="SUPFAM" id="SSF53807">
    <property type="entry name" value="Helical backbone' metal receptor"/>
    <property type="match status" value="1"/>
</dbReference>
<dbReference type="AlphaFoldDB" id="A0A0F7K2H2"/>
<evidence type="ECO:0000256" key="2">
    <source>
        <dbReference type="ARBA" id="ARBA00015915"/>
    </source>
</evidence>
<protein>
    <recommendedName>
        <fullName evidence="2">High-affinity zinc uptake system protein ZnuA</fullName>
    </recommendedName>
</protein>
<dbReference type="EMBL" id="CP011412">
    <property type="protein sequence ID" value="AKH21410.1"/>
    <property type="molecule type" value="Genomic_DNA"/>
</dbReference>
<keyword evidence="4 6" id="KW-0732">Signal</keyword>
<evidence type="ECO:0000256" key="5">
    <source>
        <dbReference type="ARBA" id="ARBA00022906"/>
    </source>
</evidence>
<dbReference type="PANTHER" id="PTHR42953:SF3">
    <property type="entry name" value="HIGH-AFFINITY ZINC UPTAKE SYSTEM PROTEIN ZNUA"/>
    <property type="match status" value="1"/>
</dbReference>
<dbReference type="Gene3D" id="3.40.50.1980">
    <property type="entry name" value="Nitrogenase molybdenum iron protein domain"/>
    <property type="match status" value="1"/>
</dbReference>
<dbReference type="KEGG" id="seds:AAY24_14795"/>
<sequence length="296" mass="32470">MKIITAGYRHLALSLTLLIFASTTMAAPRVVVSIPPLHSLVSGLMTGVADPVLLMEGGEVDKASLTPSQKLQLVAADMVIWVGAGLEKQISRAVQNEFPAMERNMYALSNHLPLLPKSADIPGQLLMPDARQDYSDLGFWADPKLAAMAVRHITPKLVQLDPDNADTYLKNEVKLLTRIKEMGRQLAETLAPYRGSLGINDSVPTYLAWRYHLYGSQQITLASADATESYIAGCQNFMKVGQDQPDAGISDLYGSNLKPGAELYFQMMQRQAGFITSCDQKTKTIADRTAQQKNRT</sequence>
<comment type="similarity">
    <text evidence="1">Belongs to the bacterial solute-binding protein 9 family.</text>
</comment>
<keyword evidence="8" id="KW-1185">Reference proteome</keyword>
<keyword evidence="5" id="KW-0864">Zinc transport</keyword>
<dbReference type="Pfam" id="PF01297">
    <property type="entry name" value="ZnuA"/>
    <property type="match status" value="1"/>
</dbReference>
<proteinExistence type="inferred from homology"/>
<dbReference type="InterPro" id="IPR050492">
    <property type="entry name" value="Bact_metal-bind_prot9"/>
</dbReference>
<organism evidence="7 8">
    <name type="scientific">Sedimenticola thiotaurini</name>
    <dbReference type="NCBI Taxonomy" id="1543721"/>
    <lineage>
        <taxon>Bacteria</taxon>
        <taxon>Pseudomonadati</taxon>
        <taxon>Pseudomonadota</taxon>
        <taxon>Gammaproteobacteria</taxon>
        <taxon>Chromatiales</taxon>
        <taxon>Sedimenticolaceae</taxon>
        <taxon>Sedimenticola</taxon>
    </lineage>
</organism>
<feature type="signal peptide" evidence="6">
    <location>
        <begin position="1"/>
        <end position="26"/>
    </location>
</feature>
<evidence type="ECO:0000256" key="4">
    <source>
        <dbReference type="ARBA" id="ARBA00022729"/>
    </source>
</evidence>
<keyword evidence="3" id="KW-0813">Transport</keyword>
<dbReference type="InterPro" id="IPR006127">
    <property type="entry name" value="ZnuA-like"/>
</dbReference>
<dbReference type="Proteomes" id="UP000034410">
    <property type="component" value="Chromosome"/>
</dbReference>
<feature type="chain" id="PRO_5002517490" description="High-affinity zinc uptake system protein ZnuA" evidence="6">
    <location>
        <begin position="27"/>
        <end position="296"/>
    </location>
</feature>
<keyword evidence="5" id="KW-0406">Ion transport</keyword>
<evidence type="ECO:0000313" key="8">
    <source>
        <dbReference type="Proteomes" id="UP000034410"/>
    </source>
</evidence>
<dbReference type="GO" id="GO:0006829">
    <property type="term" value="P:zinc ion transport"/>
    <property type="evidence" value="ECO:0007669"/>
    <property type="project" value="UniProtKB-KW"/>
</dbReference>
<evidence type="ECO:0000313" key="7">
    <source>
        <dbReference type="EMBL" id="AKH21410.1"/>
    </source>
</evidence>
<dbReference type="PANTHER" id="PTHR42953">
    <property type="entry name" value="HIGH-AFFINITY ZINC UPTAKE SYSTEM PROTEIN ZNUA-RELATED"/>
    <property type="match status" value="1"/>
</dbReference>
<reference evidence="7 8" key="1">
    <citation type="journal article" date="2015" name="Genome Announc.">
        <title>Complete Genome Sequence of Sedimenticola thiotaurini Strain SIP-G1, a Polyphosphate- and Polyhydroxyalkanoate-Accumulating Sulfur-Oxidizing Gammaproteobacterium Isolated from Salt Marsh Sediments.</title>
        <authorList>
            <person name="Flood B.E."/>
            <person name="Jones D.S."/>
            <person name="Bailey J.V."/>
        </authorList>
    </citation>
    <scope>NUCLEOTIDE SEQUENCE [LARGE SCALE GENOMIC DNA]</scope>
    <source>
        <strain evidence="7 8">SIP-G1</strain>
    </source>
</reference>
<evidence type="ECO:0000256" key="3">
    <source>
        <dbReference type="ARBA" id="ARBA00022448"/>
    </source>
</evidence>